<dbReference type="EMBL" id="FPCH01000001">
    <property type="protein sequence ID" value="SFV29884.1"/>
    <property type="molecule type" value="Genomic_DNA"/>
</dbReference>
<gene>
    <name evidence="2" type="ORF">SAMN04488557_1357</name>
</gene>
<dbReference type="PANTHER" id="PTHR34109:SF1">
    <property type="entry name" value="VOC DOMAIN-CONTAINING PROTEIN"/>
    <property type="match status" value="1"/>
</dbReference>
<dbReference type="AlphaFoldDB" id="A0A1I7N5D2"/>
<evidence type="ECO:0000313" key="3">
    <source>
        <dbReference type="Proteomes" id="UP000199423"/>
    </source>
</evidence>
<proteinExistence type="predicted"/>
<protein>
    <submittedName>
        <fullName evidence="2">Uncharacterized conserved protein PhnB, glyoxalase superfamily</fullName>
    </submittedName>
</protein>
<dbReference type="PANTHER" id="PTHR34109">
    <property type="entry name" value="BNAUNNG04460D PROTEIN-RELATED"/>
    <property type="match status" value="1"/>
</dbReference>
<dbReference type="OrthoDB" id="9795306at2"/>
<dbReference type="CDD" id="cd07246">
    <property type="entry name" value="VOC_like"/>
    <property type="match status" value="1"/>
</dbReference>
<dbReference type="SUPFAM" id="SSF54593">
    <property type="entry name" value="Glyoxalase/Bleomycin resistance protein/Dihydroxybiphenyl dioxygenase"/>
    <property type="match status" value="1"/>
</dbReference>
<sequence>MSEYPHPQVKGGAVCYLSVDGAVKAVEFYKKAFAAEVAWVMPPDEKGRTMHAHLYINNASVMMSDCYPEHGHPWVPPAGFSVMLKVDDADAWYDRAVGAGCTAIMPVANMFWGDRYGQLKDPFGVLWAVNGPLKKE</sequence>
<feature type="domain" description="VOC" evidence="1">
    <location>
        <begin position="10"/>
        <end position="132"/>
    </location>
</feature>
<organism evidence="2 3">
    <name type="scientific">Hyphomicrobium facile</name>
    <dbReference type="NCBI Taxonomy" id="51670"/>
    <lineage>
        <taxon>Bacteria</taxon>
        <taxon>Pseudomonadati</taxon>
        <taxon>Pseudomonadota</taxon>
        <taxon>Alphaproteobacteria</taxon>
        <taxon>Hyphomicrobiales</taxon>
        <taxon>Hyphomicrobiaceae</taxon>
        <taxon>Hyphomicrobium</taxon>
    </lineage>
</organism>
<dbReference type="RefSeq" id="WP_092865827.1">
    <property type="nucleotide sequence ID" value="NZ_FPCH01000001.1"/>
</dbReference>
<dbReference type="PROSITE" id="PS51819">
    <property type="entry name" value="VOC"/>
    <property type="match status" value="1"/>
</dbReference>
<name>A0A1I7N5D2_9HYPH</name>
<dbReference type="InterPro" id="IPR004360">
    <property type="entry name" value="Glyas_Fos-R_dOase_dom"/>
</dbReference>
<dbReference type="Gene3D" id="3.10.180.10">
    <property type="entry name" value="2,3-Dihydroxybiphenyl 1,2-Dioxygenase, domain 1"/>
    <property type="match status" value="1"/>
</dbReference>
<dbReference type="STRING" id="51670.SAMN04488557_1357"/>
<evidence type="ECO:0000259" key="1">
    <source>
        <dbReference type="PROSITE" id="PS51819"/>
    </source>
</evidence>
<evidence type="ECO:0000313" key="2">
    <source>
        <dbReference type="EMBL" id="SFV29884.1"/>
    </source>
</evidence>
<dbReference type="InterPro" id="IPR029068">
    <property type="entry name" value="Glyas_Bleomycin-R_OHBP_Dase"/>
</dbReference>
<keyword evidence="3" id="KW-1185">Reference proteome</keyword>
<dbReference type="InterPro" id="IPR037523">
    <property type="entry name" value="VOC_core"/>
</dbReference>
<dbReference type="Proteomes" id="UP000199423">
    <property type="component" value="Unassembled WGS sequence"/>
</dbReference>
<reference evidence="3" key="1">
    <citation type="submission" date="2016-10" db="EMBL/GenBank/DDBJ databases">
        <authorList>
            <person name="Varghese N."/>
            <person name="Submissions S."/>
        </authorList>
    </citation>
    <scope>NUCLEOTIDE SEQUENCE [LARGE SCALE GENOMIC DNA]</scope>
    <source>
        <strain evidence="3">DSM 1565</strain>
    </source>
</reference>
<accession>A0A1I7N5D2</accession>
<dbReference type="Pfam" id="PF00903">
    <property type="entry name" value="Glyoxalase"/>
    <property type="match status" value="1"/>
</dbReference>